<dbReference type="PANTHER" id="PTHR19944">
    <property type="entry name" value="MHC CLASS II-RELATED"/>
    <property type="match status" value="1"/>
</dbReference>
<dbReference type="InterPro" id="IPR014745">
    <property type="entry name" value="MHC_II_a/b_N"/>
</dbReference>
<name>A0A093KSB1_EURHL</name>
<keyword evidence="5" id="KW-1064">Adaptive immunity</keyword>
<evidence type="ECO:0000256" key="2">
    <source>
        <dbReference type="ARBA" id="ARBA00022692"/>
    </source>
</evidence>
<evidence type="ECO:0000256" key="8">
    <source>
        <dbReference type="ARBA" id="ARBA00023180"/>
    </source>
</evidence>
<dbReference type="Proteomes" id="UP000054232">
    <property type="component" value="Unassembled WGS sequence"/>
</dbReference>
<dbReference type="GO" id="GO:0002504">
    <property type="term" value="P:antigen processing and presentation of peptide or polysaccharide antigen via MHC class II"/>
    <property type="evidence" value="ECO:0007669"/>
    <property type="project" value="UniProtKB-KW"/>
</dbReference>
<feature type="domain" description="MHC class II beta chain N-terminal" evidence="10">
    <location>
        <begin position="10"/>
        <end position="84"/>
    </location>
</feature>
<evidence type="ECO:0000256" key="1">
    <source>
        <dbReference type="ARBA" id="ARBA00004479"/>
    </source>
</evidence>
<evidence type="ECO:0000259" key="10">
    <source>
        <dbReference type="SMART" id="SM00921"/>
    </source>
</evidence>
<keyword evidence="3" id="KW-0391">Immunity</keyword>
<dbReference type="EMBL" id="KK559606">
    <property type="protein sequence ID" value="KFW00396.1"/>
    <property type="molecule type" value="Genomic_DNA"/>
</dbReference>
<keyword evidence="6" id="KW-0472">Membrane</keyword>
<dbReference type="FunFam" id="3.10.320.10:FF:000001">
    <property type="entry name" value="HLA class II histocompatibility antigen, DRB1-1 beta chain"/>
    <property type="match status" value="1"/>
</dbReference>
<feature type="non-terminal residue" evidence="11">
    <location>
        <position position="1"/>
    </location>
</feature>
<reference evidence="11 12" key="1">
    <citation type="submission" date="2014-04" db="EMBL/GenBank/DDBJ databases">
        <title>Genome evolution of avian class.</title>
        <authorList>
            <person name="Zhang G."/>
            <person name="Li C."/>
        </authorList>
    </citation>
    <scope>NUCLEOTIDE SEQUENCE [LARGE SCALE GENOMIC DNA]</scope>
    <source>
        <strain evidence="11">BGI_N326</strain>
    </source>
</reference>
<organism evidence="11 12">
    <name type="scientific">Eurypyga helias</name>
    <name type="common">Sunbittern</name>
    <name type="synonym">Ardea helias</name>
    <dbReference type="NCBI Taxonomy" id="54383"/>
    <lineage>
        <taxon>Eukaryota</taxon>
        <taxon>Metazoa</taxon>
        <taxon>Chordata</taxon>
        <taxon>Craniata</taxon>
        <taxon>Vertebrata</taxon>
        <taxon>Euteleostomi</taxon>
        <taxon>Archelosauria</taxon>
        <taxon>Archosauria</taxon>
        <taxon>Dinosauria</taxon>
        <taxon>Saurischia</taxon>
        <taxon>Theropoda</taxon>
        <taxon>Coelurosauria</taxon>
        <taxon>Aves</taxon>
        <taxon>Neognathae</taxon>
        <taxon>Neoaves</taxon>
        <taxon>Phaethontimorphae</taxon>
        <taxon>Eurypygiformes</taxon>
        <taxon>Eurypygidae</taxon>
        <taxon>Eurypyga</taxon>
    </lineage>
</organism>
<dbReference type="SUPFAM" id="SSF54452">
    <property type="entry name" value="MHC antigen-recognition domain"/>
    <property type="match status" value="1"/>
</dbReference>
<accession>A0A093KSB1</accession>
<dbReference type="PANTHER" id="PTHR19944:SF99">
    <property type="entry name" value="HLA CLASS II HISTOCOMPATIBILITY ANTIGEN, DRB1 BETA CHAIN"/>
    <property type="match status" value="1"/>
</dbReference>
<evidence type="ECO:0000313" key="11">
    <source>
        <dbReference type="EMBL" id="KFW00396.1"/>
    </source>
</evidence>
<comment type="subcellular location">
    <subcellularLocation>
        <location evidence="1">Membrane</location>
        <topology evidence="1">Single-pass type I membrane protein</topology>
    </subcellularLocation>
</comment>
<dbReference type="Pfam" id="PF00969">
    <property type="entry name" value="MHC_II_beta"/>
    <property type="match status" value="1"/>
</dbReference>
<keyword evidence="8" id="KW-0325">Glycoprotein</keyword>
<evidence type="ECO:0000256" key="5">
    <source>
        <dbReference type="ARBA" id="ARBA00023130"/>
    </source>
</evidence>
<keyword evidence="4" id="KW-1133">Transmembrane helix</keyword>
<feature type="non-terminal residue" evidence="11">
    <location>
        <position position="94"/>
    </location>
</feature>
<proteinExistence type="predicted"/>
<gene>
    <name evidence="11" type="ORF">N326_08420</name>
</gene>
<keyword evidence="12" id="KW-1185">Reference proteome</keyword>
<dbReference type="AlphaFoldDB" id="A0A093KSB1"/>
<sequence length="94" mass="10912">TGFFQEMLTGHCHFTNGTERVRLVVRVVFNRQQYVHFDSDVGVFVADTPLGEPDARSWNSQPDVLERKRAEVDTICRHNYGAWTPFATERRGER</sequence>
<evidence type="ECO:0000313" key="12">
    <source>
        <dbReference type="Proteomes" id="UP000054232"/>
    </source>
</evidence>
<evidence type="ECO:0000256" key="9">
    <source>
        <dbReference type="ARBA" id="ARBA00023182"/>
    </source>
</evidence>
<evidence type="ECO:0000256" key="7">
    <source>
        <dbReference type="ARBA" id="ARBA00023157"/>
    </source>
</evidence>
<dbReference type="GO" id="GO:0002250">
    <property type="term" value="P:adaptive immune response"/>
    <property type="evidence" value="ECO:0007669"/>
    <property type="project" value="UniProtKB-KW"/>
</dbReference>
<protein>
    <recommendedName>
        <fullName evidence="10">MHC class II beta chain N-terminal domain-containing protein</fullName>
    </recommendedName>
</protein>
<dbReference type="SMART" id="SM00921">
    <property type="entry name" value="MHC_II_beta"/>
    <property type="match status" value="1"/>
</dbReference>
<evidence type="ECO:0000256" key="3">
    <source>
        <dbReference type="ARBA" id="ARBA00022859"/>
    </source>
</evidence>
<keyword evidence="2" id="KW-0812">Transmembrane</keyword>
<dbReference type="InterPro" id="IPR050160">
    <property type="entry name" value="MHC/Immunoglobulin"/>
</dbReference>
<evidence type="ECO:0000256" key="6">
    <source>
        <dbReference type="ARBA" id="ARBA00023136"/>
    </source>
</evidence>
<dbReference type="InterPro" id="IPR000353">
    <property type="entry name" value="MHC_II_b_N"/>
</dbReference>
<dbReference type="Gene3D" id="3.10.320.10">
    <property type="entry name" value="Class II Histocompatibility Antigen, M Beta Chain, Chain B, domain 1"/>
    <property type="match status" value="1"/>
</dbReference>
<dbReference type="InterPro" id="IPR011162">
    <property type="entry name" value="MHC_I/II-like_Ag-recog"/>
</dbReference>
<evidence type="ECO:0000256" key="4">
    <source>
        <dbReference type="ARBA" id="ARBA00022989"/>
    </source>
</evidence>
<keyword evidence="7" id="KW-1015">Disulfide bond</keyword>
<dbReference type="GO" id="GO:0042613">
    <property type="term" value="C:MHC class II protein complex"/>
    <property type="evidence" value="ECO:0007669"/>
    <property type="project" value="UniProtKB-KW"/>
</dbReference>
<keyword evidence="9" id="KW-0491">MHC II</keyword>